<evidence type="ECO:0000313" key="2">
    <source>
        <dbReference type="Proteomes" id="UP000008037"/>
    </source>
</evidence>
<dbReference type="EMBL" id="CP002408">
    <property type="protein sequence ID" value="AFU57684.1"/>
    <property type="molecule type" value="Genomic_DNA"/>
</dbReference>
<dbReference type="Proteomes" id="UP000008037">
    <property type="component" value="Chromosome"/>
</dbReference>
<dbReference type="InParanoid" id="K0IMA1"/>
<dbReference type="STRING" id="1237085.Ngar_c07410"/>
<sequence>MGDRPPEEVKIKLKHGEWEVEITCVESRVKQVVENVLSSLDTAKIVGPAIQGQFDELRREIESLKLRPAIVEPRSDEQKVPTKGGMTCRGLLESLWVEGYFGSERSLGEVHEELSRRGYNYDRTAVSHSLTDMVRENILTRIGTMRNYRYIQKRPPSNDAATAA</sequence>
<accession>K0IMA1</accession>
<reference evidence="1 2" key="1">
    <citation type="journal article" date="2012" name="Environ. Microbiol.">
        <title>The genome of the ammonia-oxidizing Candidatus Nitrososphaera gargensis: insights into metabolic versatility and environmental adaptations.</title>
        <authorList>
            <person name="Spang A."/>
            <person name="Poehlein A."/>
            <person name="Offre P."/>
            <person name="Zumbragel S."/>
            <person name="Haider S."/>
            <person name="Rychlik N."/>
            <person name="Nowka B."/>
            <person name="Schmeisser C."/>
            <person name="Lebedeva E.V."/>
            <person name="Rattei T."/>
            <person name="Bohm C."/>
            <person name="Schmid M."/>
            <person name="Galushko A."/>
            <person name="Hatzenpichler R."/>
            <person name="Weinmaier T."/>
            <person name="Daniel R."/>
            <person name="Schleper C."/>
            <person name="Spieck E."/>
            <person name="Streit W."/>
            <person name="Wagner M."/>
        </authorList>
    </citation>
    <scope>NUCLEOTIDE SEQUENCE [LARGE SCALE GENOMIC DNA]</scope>
    <source>
        <strain evidence="2">Ga9.2</strain>
    </source>
</reference>
<dbReference type="RefSeq" id="WP_015018229.1">
    <property type="nucleotide sequence ID" value="NC_018719.1"/>
</dbReference>
<dbReference type="AlphaFoldDB" id="K0IMA1"/>
<keyword evidence="2" id="KW-1185">Reference proteome</keyword>
<gene>
    <name evidence="1" type="ordered locus">Ngar_c07410</name>
</gene>
<name>K0IMA1_NITGG</name>
<organism evidence="1 2">
    <name type="scientific">Nitrososphaera gargensis (strain Ga9.2)</name>
    <dbReference type="NCBI Taxonomy" id="1237085"/>
    <lineage>
        <taxon>Archaea</taxon>
        <taxon>Nitrososphaerota</taxon>
        <taxon>Nitrososphaeria</taxon>
        <taxon>Nitrososphaerales</taxon>
        <taxon>Nitrososphaeraceae</taxon>
        <taxon>Nitrososphaera</taxon>
    </lineage>
</organism>
<dbReference type="GeneID" id="13795136"/>
<dbReference type="HOGENOM" id="CLU_1615359_0_0_2"/>
<proteinExistence type="predicted"/>
<protein>
    <submittedName>
        <fullName evidence="1">Uncharacterized protein</fullName>
    </submittedName>
</protein>
<dbReference type="KEGG" id="nga:Ngar_c07410"/>
<evidence type="ECO:0000313" key="1">
    <source>
        <dbReference type="EMBL" id="AFU57684.1"/>
    </source>
</evidence>
<dbReference type="BioCyc" id="CNIT1237085:G1324-739-MONOMER"/>
<dbReference type="OrthoDB" id="9446at2157"/>